<dbReference type="PANTHER" id="PTHR42781">
    <property type="entry name" value="SPERMIDINE/PUTRESCINE IMPORT ATP-BINDING PROTEIN POTA"/>
    <property type="match status" value="1"/>
</dbReference>
<sequence>MTQTKAGIRIEDLHLSFGDTKVLEGIDMVIEPGEFFAFLGPSGSGKSTLLRAIAGFGPTPRGRILIGDRDIAKLPPWKRNVGMVFQSYALWPHMSVRRNVAFGLEERRMPAREIGPRVERALETVGLLHLADRMPAQLSGGQQQRVALARTIAIEPQVLLLDEPLSNLDAALRVQMRRELLALQRKLGLTTIFVTHDQEEANTTSDRMAVLDKGVIQQIGTPQQLYDQPANAFVAGFLGTANILKGAMQGPDFVTAAGQRLPVAAPLGDANRIVLRPQNIRISGSGGEIAGRVAHREFLGSQIRYLVETPDGQIIVDTLHSSGQPPYDEGATVSLSIDSQSAPLLAD</sequence>
<dbReference type="eggNOG" id="COG3842">
    <property type="taxonomic scope" value="Bacteria"/>
</dbReference>
<protein>
    <submittedName>
        <fullName evidence="6">ABC transporter related protein</fullName>
    </submittedName>
</protein>
<dbReference type="SMART" id="SM00382">
    <property type="entry name" value="AAA"/>
    <property type="match status" value="1"/>
</dbReference>
<dbReference type="EnsemblBacteria" id="ABL72721">
    <property type="protein sequence ID" value="ABL72721"/>
    <property type="gene ID" value="Pden_4660"/>
</dbReference>
<dbReference type="FunFam" id="3.40.50.300:FF:000042">
    <property type="entry name" value="Maltose/maltodextrin ABC transporter, ATP-binding protein"/>
    <property type="match status" value="1"/>
</dbReference>
<evidence type="ECO:0000256" key="2">
    <source>
        <dbReference type="ARBA" id="ARBA00022448"/>
    </source>
</evidence>
<keyword evidence="2" id="KW-0813">Transport</keyword>
<dbReference type="Gene3D" id="3.40.50.300">
    <property type="entry name" value="P-loop containing nucleotide triphosphate hydrolases"/>
    <property type="match status" value="1"/>
</dbReference>
<evidence type="ECO:0000313" key="7">
    <source>
        <dbReference type="Proteomes" id="UP000000361"/>
    </source>
</evidence>
<evidence type="ECO:0000256" key="4">
    <source>
        <dbReference type="ARBA" id="ARBA00022840"/>
    </source>
</evidence>
<dbReference type="OrthoDB" id="9802264at2"/>
<gene>
    <name evidence="6" type="ordered locus">Pden_4660</name>
</gene>
<evidence type="ECO:0000256" key="3">
    <source>
        <dbReference type="ARBA" id="ARBA00022741"/>
    </source>
</evidence>
<dbReference type="SUPFAM" id="SSF50331">
    <property type="entry name" value="MOP-like"/>
    <property type="match status" value="1"/>
</dbReference>
<keyword evidence="3" id="KW-0547">Nucleotide-binding</keyword>
<keyword evidence="4" id="KW-0067">ATP-binding</keyword>
<dbReference type="EMBL" id="CP000491">
    <property type="protein sequence ID" value="ABL72721.1"/>
    <property type="molecule type" value="Genomic_DNA"/>
</dbReference>
<dbReference type="Pfam" id="PF00005">
    <property type="entry name" value="ABC_tran"/>
    <property type="match status" value="1"/>
</dbReference>
<evidence type="ECO:0000313" key="6">
    <source>
        <dbReference type="EMBL" id="ABL72721.1"/>
    </source>
</evidence>
<comment type="similarity">
    <text evidence="1">Belongs to the ABC transporter superfamily.</text>
</comment>
<organism evidence="6 7">
    <name type="scientific">Paracoccus denitrificans (strain Pd 1222)</name>
    <dbReference type="NCBI Taxonomy" id="318586"/>
    <lineage>
        <taxon>Bacteria</taxon>
        <taxon>Pseudomonadati</taxon>
        <taxon>Pseudomonadota</taxon>
        <taxon>Alphaproteobacteria</taxon>
        <taxon>Rhodobacterales</taxon>
        <taxon>Paracoccaceae</taxon>
        <taxon>Paracoccus</taxon>
    </lineage>
</organism>
<reference evidence="7" key="1">
    <citation type="submission" date="2006-12" db="EMBL/GenBank/DDBJ databases">
        <title>Complete sequence of plasmid 1 of Paracoccus denitrificans PD1222.</title>
        <authorList>
            <person name="Copeland A."/>
            <person name="Lucas S."/>
            <person name="Lapidus A."/>
            <person name="Barry K."/>
            <person name="Detter J.C."/>
            <person name="Glavina del Rio T."/>
            <person name="Hammon N."/>
            <person name="Israni S."/>
            <person name="Dalin E."/>
            <person name="Tice H."/>
            <person name="Pitluck S."/>
            <person name="Munk A.C."/>
            <person name="Brettin T."/>
            <person name="Bruce D."/>
            <person name="Han C."/>
            <person name="Tapia R."/>
            <person name="Gilna P."/>
            <person name="Schmutz J."/>
            <person name="Larimer F."/>
            <person name="Land M."/>
            <person name="Hauser L."/>
            <person name="Kyrpides N."/>
            <person name="Lykidis A."/>
            <person name="Spiro S."/>
            <person name="Richardson D.J."/>
            <person name="Moir J.W.B."/>
            <person name="Ferguson S.J."/>
            <person name="van Spanning R.J.M."/>
            <person name="Richardson P."/>
        </authorList>
    </citation>
    <scope>NUCLEOTIDE SEQUENCE [LARGE SCALE GENOMIC DNA]</scope>
    <source>
        <strain evidence="7">Pd 1222</strain>
        <plasmid evidence="7">pPD1222</plasmid>
    </source>
</reference>
<dbReference type="AlphaFoldDB" id="A1BB27"/>
<keyword evidence="6" id="KW-0614">Plasmid</keyword>
<dbReference type="InterPro" id="IPR027417">
    <property type="entry name" value="P-loop_NTPase"/>
</dbReference>
<dbReference type="HOGENOM" id="CLU_000604_1_1_5"/>
<keyword evidence="7" id="KW-1185">Reference proteome</keyword>
<dbReference type="GO" id="GO:0043190">
    <property type="term" value="C:ATP-binding cassette (ABC) transporter complex"/>
    <property type="evidence" value="ECO:0007669"/>
    <property type="project" value="InterPro"/>
</dbReference>
<dbReference type="InterPro" id="IPR003593">
    <property type="entry name" value="AAA+_ATPase"/>
</dbReference>
<dbReference type="PANTHER" id="PTHR42781:SF4">
    <property type="entry name" value="SPERMIDINE_PUTRESCINE IMPORT ATP-BINDING PROTEIN POTA"/>
    <property type="match status" value="1"/>
</dbReference>
<accession>A1BB27</accession>
<evidence type="ECO:0000256" key="1">
    <source>
        <dbReference type="ARBA" id="ARBA00005417"/>
    </source>
</evidence>
<dbReference type="GO" id="GO:0005524">
    <property type="term" value="F:ATP binding"/>
    <property type="evidence" value="ECO:0007669"/>
    <property type="project" value="UniProtKB-KW"/>
</dbReference>
<dbReference type="Pfam" id="PF08402">
    <property type="entry name" value="TOBE_2"/>
    <property type="match status" value="1"/>
</dbReference>
<geneLocation type="plasmid" evidence="7">
    <name>pPD1222</name>
</geneLocation>
<dbReference type="InterPro" id="IPR050093">
    <property type="entry name" value="ABC_SmlMolc_Importer"/>
</dbReference>
<dbReference type="InterPro" id="IPR013611">
    <property type="entry name" value="Transp-assoc_OB_typ2"/>
</dbReference>
<dbReference type="GO" id="GO:0016887">
    <property type="term" value="F:ATP hydrolysis activity"/>
    <property type="evidence" value="ECO:0007669"/>
    <property type="project" value="InterPro"/>
</dbReference>
<dbReference type="Proteomes" id="UP000000361">
    <property type="component" value="Chromosome 1"/>
</dbReference>
<dbReference type="SUPFAM" id="SSF52540">
    <property type="entry name" value="P-loop containing nucleoside triphosphate hydrolases"/>
    <property type="match status" value="1"/>
</dbReference>
<evidence type="ECO:0000259" key="5">
    <source>
        <dbReference type="PROSITE" id="PS50893"/>
    </source>
</evidence>
<dbReference type="PROSITE" id="PS00211">
    <property type="entry name" value="ABC_TRANSPORTER_1"/>
    <property type="match status" value="1"/>
</dbReference>
<dbReference type="GeneID" id="93454683"/>
<dbReference type="PROSITE" id="PS50893">
    <property type="entry name" value="ABC_TRANSPORTER_2"/>
    <property type="match status" value="1"/>
</dbReference>
<name>A1BB27_PARDP</name>
<dbReference type="Gene3D" id="2.40.50.100">
    <property type="match status" value="1"/>
</dbReference>
<dbReference type="InterPro" id="IPR017871">
    <property type="entry name" value="ABC_transporter-like_CS"/>
</dbReference>
<dbReference type="GO" id="GO:0140359">
    <property type="term" value="F:ABC-type transporter activity"/>
    <property type="evidence" value="ECO:0007669"/>
    <property type="project" value="UniProtKB-ARBA"/>
</dbReference>
<dbReference type="KEGG" id="pde:Pden_4660"/>
<feature type="domain" description="ABC transporter" evidence="5">
    <location>
        <begin position="8"/>
        <end position="238"/>
    </location>
</feature>
<dbReference type="InterPro" id="IPR008995">
    <property type="entry name" value="Mo/tungstate-bd_C_term_dom"/>
</dbReference>
<dbReference type="RefSeq" id="WP_011750880.1">
    <property type="nucleotide sequence ID" value="NC_008688.1"/>
</dbReference>
<proteinExistence type="inferred from homology"/>
<dbReference type="InterPro" id="IPR003439">
    <property type="entry name" value="ABC_transporter-like_ATP-bd"/>
</dbReference>